<keyword evidence="3" id="KW-0731">Sigma factor</keyword>
<evidence type="ECO:0000256" key="4">
    <source>
        <dbReference type="ARBA" id="ARBA00023163"/>
    </source>
</evidence>
<reference evidence="7" key="1">
    <citation type="journal article" date="2014" name="Int. J. Syst. Evol. Microbiol.">
        <title>Complete genome sequence of Corynebacterium casei LMG S-19264T (=DSM 44701T), isolated from a smear-ripened cheese.</title>
        <authorList>
            <consortium name="US DOE Joint Genome Institute (JGI-PGF)"/>
            <person name="Walter F."/>
            <person name="Albersmeier A."/>
            <person name="Kalinowski J."/>
            <person name="Ruckert C."/>
        </authorList>
    </citation>
    <scope>NUCLEOTIDE SEQUENCE</scope>
    <source>
        <strain evidence="7">CGMCC 1.12408</strain>
    </source>
</reference>
<dbReference type="GO" id="GO:0003677">
    <property type="term" value="F:DNA binding"/>
    <property type="evidence" value="ECO:0007669"/>
    <property type="project" value="InterPro"/>
</dbReference>
<dbReference type="InterPro" id="IPR036388">
    <property type="entry name" value="WH-like_DNA-bd_sf"/>
</dbReference>
<evidence type="ECO:0000256" key="1">
    <source>
        <dbReference type="ARBA" id="ARBA00010641"/>
    </source>
</evidence>
<evidence type="ECO:0000259" key="5">
    <source>
        <dbReference type="Pfam" id="PF04542"/>
    </source>
</evidence>
<keyword evidence="2" id="KW-0805">Transcription regulation</keyword>
<reference evidence="7" key="2">
    <citation type="submission" date="2020-09" db="EMBL/GenBank/DDBJ databases">
        <authorList>
            <person name="Sun Q."/>
            <person name="Zhou Y."/>
        </authorList>
    </citation>
    <scope>NUCLEOTIDE SEQUENCE</scope>
    <source>
        <strain evidence="7">CGMCC 1.12408</strain>
    </source>
</reference>
<evidence type="ECO:0000259" key="6">
    <source>
        <dbReference type="Pfam" id="PF08281"/>
    </source>
</evidence>
<dbReference type="Gene3D" id="1.10.1740.10">
    <property type="match status" value="1"/>
</dbReference>
<evidence type="ECO:0000313" key="7">
    <source>
        <dbReference type="EMBL" id="GGA89697.1"/>
    </source>
</evidence>
<dbReference type="InterPro" id="IPR014284">
    <property type="entry name" value="RNA_pol_sigma-70_dom"/>
</dbReference>
<evidence type="ECO:0000313" key="8">
    <source>
        <dbReference type="Proteomes" id="UP000613512"/>
    </source>
</evidence>
<dbReference type="CDD" id="cd06171">
    <property type="entry name" value="Sigma70_r4"/>
    <property type="match status" value="1"/>
</dbReference>
<dbReference type="SUPFAM" id="SSF88946">
    <property type="entry name" value="Sigma2 domain of RNA polymerase sigma factors"/>
    <property type="match status" value="1"/>
</dbReference>
<evidence type="ECO:0000256" key="2">
    <source>
        <dbReference type="ARBA" id="ARBA00023015"/>
    </source>
</evidence>
<comment type="similarity">
    <text evidence="1">Belongs to the sigma-70 factor family. ECF subfamily.</text>
</comment>
<dbReference type="Gene3D" id="1.10.10.10">
    <property type="entry name" value="Winged helix-like DNA-binding domain superfamily/Winged helix DNA-binding domain"/>
    <property type="match status" value="1"/>
</dbReference>
<dbReference type="InterPro" id="IPR013325">
    <property type="entry name" value="RNA_pol_sigma_r2"/>
</dbReference>
<dbReference type="NCBIfam" id="TIGR02937">
    <property type="entry name" value="sigma70-ECF"/>
    <property type="match status" value="1"/>
</dbReference>
<dbReference type="GO" id="GO:0016987">
    <property type="term" value="F:sigma factor activity"/>
    <property type="evidence" value="ECO:0007669"/>
    <property type="project" value="UniProtKB-KW"/>
</dbReference>
<protein>
    <submittedName>
        <fullName evidence="7">RNA polymerase subunit sigma</fullName>
    </submittedName>
</protein>
<dbReference type="GO" id="GO:0006352">
    <property type="term" value="P:DNA-templated transcription initiation"/>
    <property type="evidence" value="ECO:0007669"/>
    <property type="project" value="InterPro"/>
</dbReference>
<feature type="domain" description="RNA polymerase sigma-70 region 2" evidence="5">
    <location>
        <begin position="25"/>
        <end position="87"/>
    </location>
</feature>
<evidence type="ECO:0000256" key="3">
    <source>
        <dbReference type="ARBA" id="ARBA00023082"/>
    </source>
</evidence>
<comment type="caution">
    <text evidence="7">The sequence shown here is derived from an EMBL/GenBank/DDBJ whole genome shotgun (WGS) entry which is preliminary data.</text>
</comment>
<dbReference type="PANTHER" id="PTHR43133:SF60">
    <property type="entry name" value="RNA POLYMERASE SIGMA FACTOR SIGV"/>
    <property type="match status" value="1"/>
</dbReference>
<dbReference type="Pfam" id="PF08281">
    <property type="entry name" value="Sigma70_r4_2"/>
    <property type="match status" value="1"/>
</dbReference>
<dbReference type="PANTHER" id="PTHR43133">
    <property type="entry name" value="RNA POLYMERASE ECF-TYPE SIGMA FACTO"/>
    <property type="match status" value="1"/>
</dbReference>
<keyword evidence="8" id="KW-1185">Reference proteome</keyword>
<organism evidence="7 8">
    <name type="scientific">Ornithinibacillus halotolerans</name>
    <dbReference type="NCBI Taxonomy" id="1274357"/>
    <lineage>
        <taxon>Bacteria</taxon>
        <taxon>Bacillati</taxon>
        <taxon>Bacillota</taxon>
        <taxon>Bacilli</taxon>
        <taxon>Bacillales</taxon>
        <taxon>Bacillaceae</taxon>
        <taxon>Ornithinibacillus</taxon>
    </lineage>
</organism>
<keyword evidence="4" id="KW-0804">Transcription</keyword>
<dbReference type="Proteomes" id="UP000613512">
    <property type="component" value="Unassembled WGS sequence"/>
</dbReference>
<gene>
    <name evidence="7" type="ORF">GCM10008025_35380</name>
</gene>
<feature type="domain" description="RNA polymerase sigma factor 70 region 4 type 2" evidence="6">
    <location>
        <begin position="119"/>
        <end position="171"/>
    </location>
</feature>
<sequence>MDGNLEMPISIHSLSRDEAIEWIMDEYGEGLKRFIYMYVKNRTQTDDLFQDILLVVYQKLDTYEGRALLKNWLYQITANKCKDYLRSPFHRLFIWKEDLLEKGTDSTPEREYLLDERKRAVIEAILELPVKYREVLILQYYMEFSIQEMSDLLKTNPSTIKTRIMRAKEKLKLLLKEDFLHE</sequence>
<dbReference type="Pfam" id="PF04542">
    <property type="entry name" value="Sigma70_r2"/>
    <property type="match status" value="1"/>
</dbReference>
<dbReference type="InterPro" id="IPR013249">
    <property type="entry name" value="RNA_pol_sigma70_r4_t2"/>
</dbReference>
<dbReference type="SUPFAM" id="SSF88659">
    <property type="entry name" value="Sigma3 and sigma4 domains of RNA polymerase sigma factors"/>
    <property type="match status" value="1"/>
</dbReference>
<dbReference type="InterPro" id="IPR007627">
    <property type="entry name" value="RNA_pol_sigma70_r2"/>
</dbReference>
<name>A0A916S946_9BACI</name>
<accession>A0A916S946</accession>
<proteinExistence type="inferred from homology"/>
<dbReference type="InterPro" id="IPR039425">
    <property type="entry name" value="RNA_pol_sigma-70-like"/>
</dbReference>
<dbReference type="InterPro" id="IPR013324">
    <property type="entry name" value="RNA_pol_sigma_r3/r4-like"/>
</dbReference>
<dbReference type="EMBL" id="BMEY01000025">
    <property type="protein sequence ID" value="GGA89697.1"/>
    <property type="molecule type" value="Genomic_DNA"/>
</dbReference>
<dbReference type="AlphaFoldDB" id="A0A916S946"/>